<dbReference type="PANTHER" id="PTHR38007:SF1">
    <property type="entry name" value="CRISPR SYSTEM CMS PROTEIN CSM5"/>
    <property type="match status" value="1"/>
</dbReference>
<dbReference type="EMBL" id="AP027370">
    <property type="protein sequence ID" value="BDY11961.1"/>
    <property type="molecule type" value="Genomic_DNA"/>
</dbReference>
<dbReference type="Proteomes" id="UP001321445">
    <property type="component" value="Chromosome"/>
</dbReference>
<dbReference type="NCBIfam" id="TIGR01899">
    <property type="entry name" value="cas_TM1807_csm5"/>
    <property type="match status" value="1"/>
</dbReference>
<accession>A0ABN6WSB4</accession>
<evidence type="ECO:0000256" key="4">
    <source>
        <dbReference type="ARBA" id="ARBA00022884"/>
    </source>
</evidence>
<evidence type="ECO:0000313" key="9">
    <source>
        <dbReference type="EMBL" id="BDY11961.1"/>
    </source>
</evidence>
<gene>
    <name evidence="9" type="ORF">HCR_02730</name>
</gene>
<organism evidence="9 10">
    <name type="scientific">Hydrogenimonas cancrithermarum</name>
    <dbReference type="NCBI Taxonomy" id="2993563"/>
    <lineage>
        <taxon>Bacteria</taxon>
        <taxon>Pseudomonadati</taxon>
        <taxon>Campylobacterota</taxon>
        <taxon>Epsilonproteobacteria</taxon>
        <taxon>Campylobacterales</taxon>
        <taxon>Hydrogenimonadaceae</taxon>
        <taxon>Hydrogenimonas</taxon>
    </lineage>
</organism>
<evidence type="ECO:0000256" key="6">
    <source>
        <dbReference type="ARBA" id="ARBA00031720"/>
    </source>
</evidence>
<evidence type="ECO:0000256" key="2">
    <source>
        <dbReference type="ARBA" id="ARBA00006680"/>
    </source>
</evidence>
<proteinExistence type="inferred from homology"/>
<dbReference type="PANTHER" id="PTHR38007">
    <property type="entry name" value="CRISPR SYSTEM CMS PROTEIN CSM5"/>
    <property type="match status" value="1"/>
</dbReference>
<dbReference type="InterPro" id="IPR005537">
    <property type="entry name" value="RAMP_III_fam"/>
</dbReference>
<comment type="similarity">
    <text evidence="2">Belongs to the CRISPR-associated Csm5 family.</text>
</comment>
<evidence type="ECO:0000259" key="8">
    <source>
        <dbReference type="Pfam" id="PF03787"/>
    </source>
</evidence>
<comment type="function">
    <text evidence="1">This subunit might be involved in maturation of a crRNA intermediate to its mature form.</text>
</comment>
<dbReference type="Pfam" id="PF03787">
    <property type="entry name" value="RAMPs"/>
    <property type="match status" value="1"/>
</dbReference>
<reference evidence="9 10" key="1">
    <citation type="submission" date="2023-03" db="EMBL/GenBank/DDBJ databases">
        <title>Description of Hydrogenimonas sp. ISO32.</title>
        <authorList>
            <person name="Mino S."/>
            <person name="Fukazawa S."/>
            <person name="Sawabe T."/>
        </authorList>
    </citation>
    <scope>NUCLEOTIDE SEQUENCE [LARGE SCALE GENOMIC DNA]</scope>
    <source>
        <strain evidence="9 10">ISO32</strain>
    </source>
</reference>
<protein>
    <recommendedName>
        <fullName evidence="3">CRISPR system Cms protein Csm5</fullName>
    </recommendedName>
    <alternativeName>
        <fullName evidence="6">CRISPR type III A-associated protein Csm5</fullName>
    </alternativeName>
</protein>
<evidence type="ECO:0000256" key="5">
    <source>
        <dbReference type="ARBA" id="ARBA00023118"/>
    </source>
</evidence>
<keyword evidence="5" id="KW-0051">Antiviral defense</keyword>
<sequence>MKPTKNRYAIRLRTLSPLHIGSGTDFMPGSYIIDGKMLYEFDTVDFYHELSPQLQRAFSMKATTAYTLKNFLDEHKETVKKVSMRSLHVTSEIARTYEKQYNKDGTPNKNRLQIAKTATTESIKIPYVPGSSFKGVIDTALEIFTPKAGNEVRQNLLVSDLVSIDAKSFCGIAYRRHKTGEREGKGIPLMVEALEPESVFAGVIESDRRGESEKIFSWKEIAQSLENFARQADEKSFLSYKKIAPKGSIVFRMGRFSGQEFTAIGLTKKPVTHSLMKMNNGTLLPFGWVALEYIEGKELETLMETYKEYVEQKTKKIVERRSSLVDERKRREQEEEERKRKLETERQEEEKKKAAEVARLASLSPVDRLLEEHDIPTLIRMMQNSEIEDYEKIKIELAQKIKKELKKTPKTWEKAKQKALKRKEFIQKILGEY</sequence>
<dbReference type="RefSeq" id="WP_286337173.1">
    <property type="nucleotide sequence ID" value="NZ_AP027370.1"/>
</dbReference>
<keyword evidence="4" id="KW-0694">RNA-binding</keyword>
<evidence type="ECO:0000313" key="10">
    <source>
        <dbReference type="Proteomes" id="UP001321445"/>
    </source>
</evidence>
<feature type="domain" description="CRISPR type III-associated protein" evidence="8">
    <location>
        <begin position="12"/>
        <end position="157"/>
    </location>
</feature>
<keyword evidence="10" id="KW-1185">Reference proteome</keyword>
<name>A0ABN6WSB4_9BACT</name>
<dbReference type="InterPro" id="IPR010173">
    <property type="entry name" value="CRISPR-assoc_Csm5"/>
</dbReference>
<evidence type="ECO:0000256" key="1">
    <source>
        <dbReference type="ARBA" id="ARBA00003088"/>
    </source>
</evidence>
<feature type="region of interest" description="Disordered" evidence="7">
    <location>
        <begin position="322"/>
        <end position="351"/>
    </location>
</feature>
<evidence type="ECO:0000256" key="7">
    <source>
        <dbReference type="SAM" id="MobiDB-lite"/>
    </source>
</evidence>
<evidence type="ECO:0000256" key="3">
    <source>
        <dbReference type="ARBA" id="ARBA00016113"/>
    </source>
</evidence>